<dbReference type="Proteomes" id="UP001171902">
    <property type="component" value="Unassembled WGS sequence"/>
</dbReference>
<feature type="transmembrane region" description="Helical" evidence="8">
    <location>
        <begin position="448"/>
        <end position="466"/>
    </location>
</feature>
<evidence type="ECO:0000256" key="5">
    <source>
        <dbReference type="ARBA" id="ARBA00023004"/>
    </source>
</evidence>
<keyword evidence="3" id="KW-0479">Metal-binding</keyword>
<keyword evidence="8" id="KW-0472">Membrane</keyword>
<dbReference type="InterPro" id="IPR048327">
    <property type="entry name" value="Dyp_perox_N"/>
</dbReference>
<feature type="domain" description="Dyp-type peroxidase N-terminal" evidence="9">
    <location>
        <begin position="531"/>
        <end position="693"/>
    </location>
</feature>
<dbReference type="InterPro" id="IPR006314">
    <property type="entry name" value="Dyp_peroxidase"/>
</dbReference>
<keyword evidence="8" id="KW-0812">Transmembrane</keyword>
<comment type="cofactor">
    <cofactor evidence="1">
        <name>heme b</name>
        <dbReference type="ChEBI" id="CHEBI:60344"/>
    </cofactor>
</comment>
<dbReference type="GO" id="GO:0004601">
    <property type="term" value="F:peroxidase activity"/>
    <property type="evidence" value="ECO:0007669"/>
    <property type="project" value="UniProtKB-KW"/>
</dbReference>
<organism evidence="11 12">
    <name type="scientific">Glycomyces tritici</name>
    <dbReference type="NCBI Taxonomy" id="2665176"/>
    <lineage>
        <taxon>Bacteria</taxon>
        <taxon>Bacillati</taxon>
        <taxon>Actinomycetota</taxon>
        <taxon>Actinomycetes</taxon>
        <taxon>Glycomycetales</taxon>
        <taxon>Glycomycetaceae</taxon>
        <taxon>Glycomyces</taxon>
    </lineage>
</organism>
<keyword evidence="4" id="KW-0560">Oxidoreductase</keyword>
<proteinExistence type="inferred from homology"/>
<evidence type="ECO:0000256" key="2">
    <source>
        <dbReference type="ARBA" id="ARBA00022559"/>
    </source>
</evidence>
<feature type="transmembrane region" description="Helical" evidence="8">
    <location>
        <begin position="226"/>
        <end position="247"/>
    </location>
</feature>
<dbReference type="PANTHER" id="PTHR34219:SF1">
    <property type="entry name" value="PEPSY DOMAIN-CONTAINING PROTEIN"/>
    <property type="match status" value="1"/>
</dbReference>
<name>A0ABT7YIF1_9ACTN</name>
<keyword evidence="5" id="KW-0408">Iron</keyword>
<dbReference type="EMBL" id="JAUEMJ010000001">
    <property type="protein sequence ID" value="MDN3238408.1"/>
    <property type="molecule type" value="Genomic_DNA"/>
</dbReference>
<reference evidence="11" key="1">
    <citation type="submission" date="2023-06" db="EMBL/GenBank/DDBJ databases">
        <title>Gycomyces niveus sp.nov., a novel actinomycete isolated from soil in Shouguang.</title>
        <authorList>
            <person name="Yang X."/>
            <person name="Zhao J."/>
        </authorList>
    </citation>
    <scope>NUCLEOTIDE SEQUENCE</scope>
    <source>
        <strain evidence="11">NEAU C2</strain>
    </source>
</reference>
<dbReference type="NCBIfam" id="TIGR01413">
    <property type="entry name" value="Dyp_perox_fam"/>
    <property type="match status" value="1"/>
</dbReference>
<feature type="transmembrane region" description="Helical" evidence="8">
    <location>
        <begin position="385"/>
        <end position="405"/>
    </location>
</feature>
<sequence>MPDRPDISAALRRLLLRLHFYAGLLIAPFLLVAAVTGLTYALSYAVEDVLYRDLRTVEPGGEHLSLVDQVDAVTAAHPDWAVTAVRPAAEEDAATVVVVDDGVVRESGASAVVYVNPYTGAVLGDSTSYGSSQAGPMREWVSTLHRSLHLGEPGRLYSELAASWLWVVALGGLVLWIARKRRSGAARGPRDSSPSSGRKPRRAGGFWRPKPSGSGRSRTLAWHGPVGLWLVAVLVFLSVTGVTWSRYAGEHVTELRAALSWTTPALEADSGASGGDHAAHDHSGAAGASPFAVALLDAVYRAALDAGASDPLQITLPSGSSSQYLVNEQQRSIPLGQDQFIVDTGSGAPEVTEELRFADWPVMAQATNVLIAAHMGLLFGLANQLILAAAMLALVLMIVWGYRMWWQRRPKDRLVGRPYPRGGLRGLPWWTVAVIAAVAAGVGWFFPLLGISLAVFVVVDVLLGLYQRFRKPPKVNGDGEVQVSRRAALAGATLSAAVGAGVAMAVASSQDGGGGAAAEEPGVEPFFGDRQGGIETPAQRHALFASFTLSDKALTGEAFDTAMVAANLRALLEDWSAVAAALAAGEAPPKARIDGDDQFDAEAVAAGLDPARLTVTFGIGPGVFAKTGLEAVRPSKLAELPEFDGDKLNPAWSGGDLLLQICADDRQVVSNAFLELRKRAVGYGTLGWVQQGFSSPPAGGGTPRNLMGFKDGSANPKVGSEVFDARVWAVDSEPSWFEGGTYLVFRKIRMRLPDWSMLTAEDQNLTFGRDRDSGVPLSGGGEFDHPDFTALDRSGLPAVPADSHVAVVHDAPMVRRGYNYDYGFLTQGDVSSDAAEDGHLDGHMHAEHPYDAGLLFVSFQADPQAFIDAQEKMAASDRLSEFITAEGSGVFVLPPGAPEGGFVGQGLFES</sequence>
<feature type="transmembrane region" description="Helical" evidence="8">
    <location>
        <begin position="160"/>
        <end position="178"/>
    </location>
</feature>
<dbReference type="InterPro" id="IPR011008">
    <property type="entry name" value="Dimeric_a/b-barrel"/>
</dbReference>
<evidence type="ECO:0000256" key="1">
    <source>
        <dbReference type="ARBA" id="ARBA00001970"/>
    </source>
</evidence>
<gene>
    <name evidence="11" type="ORF">QWI33_01625</name>
</gene>
<protein>
    <submittedName>
        <fullName evidence="11">Dyp-type peroxidase</fullName>
    </submittedName>
</protein>
<dbReference type="InterPro" id="IPR048328">
    <property type="entry name" value="Dyp_perox_C"/>
</dbReference>
<dbReference type="InterPro" id="IPR005625">
    <property type="entry name" value="PepSY-ass_TM"/>
</dbReference>
<dbReference type="Pfam" id="PF20628">
    <property type="entry name" value="Dyp_perox_C"/>
    <property type="match status" value="1"/>
</dbReference>
<feature type="transmembrane region" description="Helical" evidence="8">
    <location>
        <begin position="426"/>
        <end position="442"/>
    </location>
</feature>
<feature type="domain" description="Dyp-type peroxidase C-terminal" evidence="10">
    <location>
        <begin position="702"/>
        <end position="896"/>
    </location>
</feature>
<dbReference type="Pfam" id="PF04261">
    <property type="entry name" value="Dyp_perox_N"/>
    <property type="match status" value="1"/>
</dbReference>
<evidence type="ECO:0000256" key="8">
    <source>
        <dbReference type="SAM" id="Phobius"/>
    </source>
</evidence>
<evidence type="ECO:0000256" key="3">
    <source>
        <dbReference type="ARBA" id="ARBA00022723"/>
    </source>
</evidence>
<comment type="similarity">
    <text evidence="6">Belongs to the DyP-type peroxidase family.</text>
</comment>
<keyword evidence="2 11" id="KW-0575">Peroxidase</keyword>
<feature type="transmembrane region" description="Helical" evidence="8">
    <location>
        <begin position="487"/>
        <end position="507"/>
    </location>
</feature>
<dbReference type="Pfam" id="PF03929">
    <property type="entry name" value="PepSY_TM"/>
    <property type="match status" value="1"/>
</dbReference>
<dbReference type="PANTHER" id="PTHR34219">
    <property type="entry name" value="IRON-REGULATED INNER MEMBRANE PROTEIN-RELATED"/>
    <property type="match status" value="1"/>
</dbReference>
<evidence type="ECO:0000256" key="7">
    <source>
        <dbReference type="SAM" id="MobiDB-lite"/>
    </source>
</evidence>
<evidence type="ECO:0000259" key="9">
    <source>
        <dbReference type="Pfam" id="PF04261"/>
    </source>
</evidence>
<evidence type="ECO:0000256" key="4">
    <source>
        <dbReference type="ARBA" id="ARBA00023002"/>
    </source>
</evidence>
<accession>A0ABT7YIF1</accession>
<dbReference type="SUPFAM" id="SSF54909">
    <property type="entry name" value="Dimeric alpha+beta barrel"/>
    <property type="match status" value="1"/>
</dbReference>
<feature type="region of interest" description="Disordered" evidence="7">
    <location>
        <begin position="185"/>
        <end position="215"/>
    </location>
</feature>
<evidence type="ECO:0000259" key="10">
    <source>
        <dbReference type="Pfam" id="PF20628"/>
    </source>
</evidence>
<keyword evidence="12" id="KW-1185">Reference proteome</keyword>
<evidence type="ECO:0000313" key="12">
    <source>
        <dbReference type="Proteomes" id="UP001171902"/>
    </source>
</evidence>
<dbReference type="RefSeq" id="WP_289954198.1">
    <property type="nucleotide sequence ID" value="NZ_JAUEMJ010000001.1"/>
</dbReference>
<keyword evidence="11" id="KW-0813">Transport</keyword>
<keyword evidence="8" id="KW-1133">Transmembrane helix</keyword>
<comment type="caution">
    <text evidence="11">The sequence shown here is derived from an EMBL/GenBank/DDBJ whole genome shotgun (WGS) entry which is preliminary data.</text>
</comment>
<dbReference type="PROSITE" id="PS51404">
    <property type="entry name" value="DYP_PEROXIDASE"/>
    <property type="match status" value="1"/>
</dbReference>
<keyword evidence="11" id="KW-0762">Sugar transport</keyword>
<evidence type="ECO:0000256" key="6">
    <source>
        <dbReference type="ARBA" id="ARBA00025737"/>
    </source>
</evidence>
<feature type="transmembrane region" description="Helical" evidence="8">
    <location>
        <begin position="20"/>
        <end position="42"/>
    </location>
</feature>
<evidence type="ECO:0000313" key="11">
    <source>
        <dbReference type="EMBL" id="MDN3238408.1"/>
    </source>
</evidence>
<feature type="compositionally biased region" description="Low complexity" evidence="7">
    <location>
        <begin position="185"/>
        <end position="197"/>
    </location>
</feature>